<name>A0ABT8WJ30_9FLAO</name>
<dbReference type="EMBL" id="JAUOEL010000001">
    <property type="protein sequence ID" value="MDO5973088.1"/>
    <property type="molecule type" value="Genomic_DNA"/>
</dbReference>
<keyword evidence="1" id="KW-1133">Transmembrane helix</keyword>
<dbReference type="Proteomes" id="UP001176806">
    <property type="component" value="Unassembled WGS sequence"/>
</dbReference>
<protein>
    <submittedName>
        <fullName evidence="2">Uncharacterized protein</fullName>
    </submittedName>
</protein>
<comment type="caution">
    <text evidence="2">The sequence shown here is derived from an EMBL/GenBank/DDBJ whole genome shotgun (WGS) entry which is preliminary data.</text>
</comment>
<gene>
    <name evidence="2" type="ORF">Q4Q40_02740</name>
</gene>
<keyword evidence="1" id="KW-0472">Membrane</keyword>
<evidence type="ECO:0000256" key="1">
    <source>
        <dbReference type="SAM" id="Phobius"/>
    </source>
</evidence>
<reference evidence="2" key="1">
    <citation type="submission" date="2023-07" db="EMBL/GenBank/DDBJ databases">
        <title>Two novel species in the genus Flavivirga.</title>
        <authorList>
            <person name="Kwon K."/>
        </authorList>
    </citation>
    <scope>NUCLEOTIDE SEQUENCE</scope>
    <source>
        <strain evidence="2">KACC 14158</strain>
    </source>
</reference>
<organism evidence="2 3">
    <name type="scientific">Flavivirga jejuensis</name>
    <dbReference type="NCBI Taxonomy" id="870487"/>
    <lineage>
        <taxon>Bacteria</taxon>
        <taxon>Pseudomonadati</taxon>
        <taxon>Bacteroidota</taxon>
        <taxon>Flavobacteriia</taxon>
        <taxon>Flavobacteriales</taxon>
        <taxon>Flavobacteriaceae</taxon>
        <taxon>Flavivirga</taxon>
    </lineage>
</organism>
<feature type="transmembrane region" description="Helical" evidence="1">
    <location>
        <begin position="45"/>
        <end position="65"/>
    </location>
</feature>
<proteinExistence type="predicted"/>
<keyword evidence="3" id="KW-1185">Reference proteome</keyword>
<evidence type="ECO:0000313" key="3">
    <source>
        <dbReference type="Proteomes" id="UP001176806"/>
    </source>
</evidence>
<sequence length="247" mass="28153">MEPNKFEDNIKDKLEKRTLQPSNDAWDKLSERLDNQGKNKNIKPVLWLGVAASIVGILLVISQFFNHRTRINNAPETVVVPEILEQKKNNAIVIEKHINIEHLQVDEEEAIVEPIKKVVPVEITKKQTIIVQENNLKKLKKESVNPVEVKLESLTFEQEKIQVVANKIKALKDNNEVTDDAIDALLFEAQKEIRLNQLYNKTTGVVDANLLLQDVEADLDQSFRSKVFETIKLSYGTVKSAIAQRND</sequence>
<evidence type="ECO:0000313" key="2">
    <source>
        <dbReference type="EMBL" id="MDO5973088.1"/>
    </source>
</evidence>
<keyword evidence="1" id="KW-0812">Transmembrane</keyword>
<dbReference type="RefSeq" id="WP_303300152.1">
    <property type="nucleotide sequence ID" value="NZ_BAABDA010000042.1"/>
</dbReference>
<accession>A0ABT8WJ30</accession>